<keyword evidence="1" id="KW-0808">Transferase</keyword>
<sequence length="250" mass="28644">MERVSCPMCEGRKLSGLKEFERVPLVQCVDCYGVSTRNLASEEVLVAYYESIYTRKRSFSSPISVKRREEVLDTFEEHRQLNRILDIGCGQAHFLDQALERDWETFGTEFTEDAVVLARQYGHQMHQGPLNTANYDSNFFDVVIYTEVIEHIDNHAEEIPEILRVLRPGGIIYVTTPNFDSFSRRVLGERWSVIHYPEHLTYFTKETQVAMMKGFGFEAVSTTAHGVRASRMNQGVGAKKEVLEGGLYSE</sequence>
<dbReference type="PANTHER" id="PTHR43861">
    <property type="entry name" value="TRANS-ACONITATE 2-METHYLTRANSFERASE-RELATED"/>
    <property type="match status" value="1"/>
</dbReference>
<dbReference type="EMBL" id="CP042467">
    <property type="protein sequence ID" value="QED28693.1"/>
    <property type="molecule type" value="Genomic_DNA"/>
</dbReference>
<reference evidence="1 2" key="1">
    <citation type="submission" date="2019-08" db="EMBL/GenBank/DDBJ databases">
        <authorList>
            <person name="Liang Q."/>
        </authorList>
    </citation>
    <scope>NUCLEOTIDE SEQUENCE [LARGE SCALE GENOMIC DNA]</scope>
    <source>
        <strain evidence="1 2">V1718</strain>
    </source>
</reference>
<dbReference type="OrthoDB" id="9815644at2"/>
<gene>
    <name evidence="1" type="ORF">FRD01_15910</name>
</gene>
<dbReference type="GO" id="GO:0032259">
    <property type="term" value="P:methylation"/>
    <property type="evidence" value="ECO:0007669"/>
    <property type="project" value="UniProtKB-KW"/>
</dbReference>
<dbReference type="AlphaFoldDB" id="A0A5B8XXF7"/>
<dbReference type="Proteomes" id="UP000321595">
    <property type="component" value="Chromosome"/>
</dbReference>
<evidence type="ECO:0000313" key="1">
    <source>
        <dbReference type="EMBL" id="QED28693.1"/>
    </source>
</evidence>
<organism evidence="1 2">
    <name type="scientific">Microvenator marinus</name>
    <dbReference type="NCBI Taxonomy" id="2600177"/>
    <lineage>
        <taxon>Bacteria</taxon>
        <taxon>Deltaproteobacteria</taxon>
        <taxon>Bradymonadales</taxon>
        <taxon>Microvenatoraceae</taxon>
        <taxon>Microvenator</taxon>
    </lineage>
</organism>
<dbReference type="RefSeq" id="WP_146961346.1">
    <property type="nucleotide sequence ID" value="NZ_CP042467.1"/>
</dbReference>
<dbReference type="GO" id="GO:0008168">
    <property type="term" value="F:methyltransferase activity"/>
    <property type="evidence" value="ECO:0007669"/>
    <property type="project" value="UniProtKB-KW"/>
</dbReference>
<dbReference type="KEGG" id="bbae:FRD01_15910"/>
<dbReference type="CDD" id="cd02440">
    <property type="entry name" value="AdoMet_MTases"/>
    <property type="match status" value="1"/>
</dbReference>
<dbReference type="InterPro" id="IPR029063">
    <property type="entry name" value="SAM-dependent_MTases_sf"/>
</dbReference>
<dbReference type="Gene3D" id="3.40.50.150">
    <property type="entry name" value="Vaccinia Virus protein VP39"/>
    <property type="match status" value="1"/>
</dbReference>
<evidence type="ECO:0000313" key="2">
    <source>
        <dbReference type="Proteomes" id="UP000321595"/>
    </source>
</evidence>
<dbReference type="Pfam" id="PF13489">
    <property type="entry name" value="Methyltransf_23"/>
    <property type="match status" value="1"/>
</dbReference>
<accession>A0A5B8XXF7</accession>
<dbReference type="PANTHER" id="PTHR43861:SF6">
    <property type="entry name" value="METHYLTRANSFERASE TYPE 11"/>
    <property type="match status" value="1"/>
</dbReference>
<keyword evidence="2" id="KW-1185">Reference proteome</keyword>
<protein>
    <submittedName>
        <fullName evidence="1">Class I SAM-dependent methyltransferase</fullName>
    </submittedName>
</protein>
<name>A0A5B8XXF7_9DELT</name>
<dbReference type="SUPFAM" id="SSF53335">
    <property type="entry name" value="S-adenosyl-L-methionine-dependent methyltransferases"/>
    <property type="match status" value="1"/>
</dbReference>
<proteinExistence type="predicted"/>
<keyword evidence="1" id="KW-0489">Methyltransferase</keyword>